<accession>A0A6H5HCW1</accession>
<dbReference type="Proteomes" id="UP000479000">
    <property type="component" value="Unassembled WGS sequence"/>
</dbReference>
<evidence type="ECO:0000313" key="3">
    <source>
        <dbReference type="Proteomes" id="UP000479000"/>
    </source>
</evidence>
<reference evidence="2 3" key="1">
    <citation type="submission" date="2020-02" db="EMBL/GenBank/DDBJ databases">
        <authorList>
            <person name="Ferguson B K."/>
        </authorList>
    </citation>
    <scope>NUCLEOTIDE SEQUENCE [LARGE SCALE GENOMIC DNA]</scope>
</reference>
<evidence type="ECO:0000259" key="1">
    <source>
        <dbReference type="Pfam" id="PF18701"/>
    </source>
</evidence>
<evidence type="ECO:0000313" key="2">
    <source>
        <dbReference type="EMBL" id="CAB0014396.1"/>
    </source>
</evidence>
<organism evidence="2 3">
    <name type="scientific">Nesidiocoris tenuis</name>
    <dbReference type="NCBI Taxonomy" id="355587"/>
    <lineage>
        <taxon>Eukaryota</taxon>
        <taxon>Metazoa</taxon>
        <taxon>Ecdysozoa</taxon>
        <taxon>Arthropoda</taxon>
        <taxon>Hexapoda</taxon>
        <taxon>Insecta</taxon>
        <taxon>Pterygota</taxon>
        <taxon>Neoptera</taxon>
        <taxon>Paraneoptera</taxon>
        <taxon>Hemiptera</taxon>
        <taxon>Heteroptera</taxon>
        <taxon>Panheteroptera</taxon>
        <taxon>Cimicomorpha</taxon>
        <taxon>Miridae</taxon>
        <taxon>Dicyphina</taxon>
        <taxon>Nesidiocoris</taxon>
    </lineage>
</organism>
<dbReference type="EMBL" id="CADCXU010027775">
    <property type="protein sequence ID" value="CAB0014396.1"/>
    <property type="molecule type" value="Genomic_DNA"/>
</dbReference>
<dbReference type="OrthoDB" id="6777526at2759"/>
<feature type="domain" description="DUF5641" evidence="1">
    <location>
        <begin position="146"/>
        <end position="219"/>
    </location>
</feature>
<dbReference type="Pfam" id="PF18701">
    <property type="entry name" value="DUF5641"/>
    <property type="match status" value="1"/>
</dbReference>
<dbReference type="AlphaFoldDB" id="A0A6H5HCW1"/>
<proteinExistence type="predicted"/>
<sequence length="219" mass="25006">MKFVVTSSNQSEATPPLSSLYDQIVSQLRALQTLNVDTSKYAPLLYPLIESSLPYKILKAWERKRDPRLTANKQEILNHLMDFLKTEVESEERILRSRQTFQYEEPARESHPTAATLVMGTGSKAPVDKKETTDLDEVDANHLNTRLRLLNSTRQNLKSRFRKEYLSFLVHQGKRQSPKVIKVGDIVLIGDDSTKRINWPLGRVSEVFVGQDGVVRVAK</sequence>
<gene>
    <name evidence="2" type="ORF">NTEN_LOCUS18827</name>
</gene>
<keyword evidence="3" id="KW-1185">Reference proteome</keyword>
<protein>
    <recommendedName>
        <fullName evidence="1">DUF5641 domain-containing protein</fullName>
    </recommendedName>
</protein>
<feature type="non-terminal residue" evidence="2">
    <location>
        <position position="219"/>
    </location>
</feature>
<dbReference type="InterPro" id="IPR040676">
    <property type="entry name" value="DUF5641"/>
</dbReference>
<name>A0A6H5HCW1_9HEMI</name>